<dbReference type="EMBL" id="CAJVQB010008289">
    <property type="protein sequence ID" value="CAG8716808.1"/>
    <property type="molecule type" value="Genomic_DNA"/>
</dbReference>
<gene>
    <name evidence="2" type="ORF">GMARGA_LOCUS13196</name>
</gene>
<evidence type="ECO:0000313" key="2">
    <source>
        <dbReference type="EMBL" id="CAG8716808.1"/>
    </source>
</evidence>
<feature type="non-terminal residue" evidence="2">
    <location>
        <position position="89"/>
    </location>
</feature>
<sequence>MSLVYTKEALAELWDVEDSGLLHYLSIENNLVAVDRALRKVLRGFRSSFGGTYLDVKNNTAYCNTVDETKGSEDSGIDLGSMEFSETIE</sequence>
<evidence type="ECO:0000256" key="1">
    <source>
        <dbReference type="SAM" id="MobiDB-lite"/>
    </source>
</evidence>
<protein>
    <submittedName>
        <fullName evidence="2">21284_t:CDS:1</fullName>
    </submittedName>
</protein>
<feature type="region of interest" description="Disordered" evidence="1">
    <location>
        <begin position="69"/>
        <end position="89"/>
    </location>
</feature>
<comment type="caution">
    <text evidence="2">The sequence shown here is derived from an EMBL/GenBank/DDBJ whole genome shotgun (WGS) entry which is preliminary data.</text>
</comment>
<accession>A0ABN7V1B3</accession>
<evidence type="ECO:0000313" key="3">
    <source>
        <dbReference type="Proteomes" id="UP000789901"/>
    </source>
</evidence>
<reference evidence="2 3" key="1">
    <citation type="submission" date="2021-06" db="EMBL/GenBank/DDBJ databases">
        <authorList>
            <person name="Kallberg Y."/>
            <person name="Tangrot J."/>
            <person name="Rosling A."/>
        </authorList>
    </citation>
    <scope>NUCLEOTIDE SEQUENCE [LARGE SCALE GENOMIC DNA]</scope>
    <source>
        <strain evidence="2 3">120-4 pot B 10/14</strain>
    </source>
</reference>
<keyword evidence="3" id="KW-1185">Reference proteome</keyword>
<name>A0ABN7V1B3_GIGMA</name>
<organism evidence="2 3">
    <name type="scientific">Gigaspora margarita</name>
    <dbReference type="NCBI Taxonomy" id="4874"/>
    <lineage>
        <taxon>Eukaryota</taxon>
        <taxon>Fungi</taxon>
        <taxon>Fungi incertae sedis</taxon>
        <taxon>Mucoromycota</taxon>
        <taxon>Glomeromycotina</taxon>
        <taxon>Glomeromycetes</taxon>
        <taxon>Diversisporales</taxon>
        <taxon>Gigasporaceae</taxon>
        <taxon>Gigaspora</taxon>
    </lineage>
</organism>
<dbReference type="Proteomes" id="UP000789901">
    <property type="component" value="Unassembled WGS sequence"/>
</dbReference>
<proteinExistence type="predicted"/>